<accession>A0AA86N1L1</accession>
<reference evidence="3" key="1">
    <citation type="submission" date="2022-10" db="EMBL/GenBank/DDBJ databases">
        <authorList>
            <person name="Koch H."/>
        </authorList>
    </citation>
    <scope>NUCLEOTIDE SEQUENCE</scope>
    <source>
        <strain evidence="3">DNF</strain>
    </source>
</reference>
<protein>
    <submittedName>
        <fullName evidence="3">Glycosyltransferase family 9 protein</fullName>
    </submittedName>
</protein>
<dbReference type="AlphaFoldDB" id="A0AA86N1L1"/>
<dbReference type="GO" id="GO:0005829">
    <property type="term" value="C:cytosol"/>
    <property type="evidence" value="ECO:0007669"/>
    <property type="project" value="TreeGrafter"/>
</dbReference>
<keyword evidence="1" id="KW-0328">Glycosyltransferase</keyword>
<name>A0AA86N1L1_9BACT</name>
<proteinExistence type="predicted"/>
<dbReference type="Proteomes" id="UP001179121">
    <property type="component" value="Chromosome"/>
</dbReference>
<keyword evidence="4" id="KW-1185">Reference proteome</keyword>
<dbReference type="PANTHER" id="PTHR30160:SF1">
    <property type="entry name" value="LIPOPOLYSACCHARIDE 1,2-N-ACETYLGLUCOSAMINETRANSFERASE-RELATED"/>
    <property type="match status" value="1"/>
</dbReference>
<sequence length="399" mass="43831">MSEPVQEPGSRALLIQLARLGDLVQTLPVIESLTQSRSRLTLDLLCAAPLAPVARLFPHLRRVLAWQGAQWRAWAESAHGRHQQICREASHHLDELGVGTYAMAFNLNQHRRAIYAAHLLAARVVGPGSDGPLAASLPAWASYLRDVAWRRTDHRIHLSDAFCGLCGVRPPTLVPRIQAVQSELPAGYSPVGGKESLWVLVAVGAGDTERCMPPLVWASWIETLLAVHSRAQVVLIGSGPESEVAAAIQDRLSPLLLGRVWDSTGKLNLAQLATLMSRCHWIVGADTGPLHLGAALGLRTMGFYFARARVHETGPYGPGHWVWQQEPAGQGRSQDWPVESSVELLLSGSCPGTSPEWSLWESRFDDWGTYYCRLHHPDGAERRRESIWSSIGPTLCAER</sequence>
<keyword evidence="2" id="KW-0808">Transferase</keyword>
<dbReference type="KEGG" id="nti:DNFV4_03414"/>
<organism evidence="3 4">
    <name type="scientific">Nitrospira tepida</name>
    <dbReference type="NCBI Taxonomy" id="2973512"/>
    <lineage>
        <taxon>Bacteria</taxon>
        <taxon>Pseudomonadati</taxon>
        <taxon>Nitrospirota</taxon>
        <taxon>Nitrospiria</taxon>
        <taxon>Nitrospirales</taxon>
        <taxon>Nitrospiraceae</taxon>
        <taxon>Nitrospira</taxon>
    </lineage>
</organism>
<dbReference type="PANTHER" id="PTHR30160">
    <property type="entry name" value="TETRAACYLDISACCHARIDE 4'-KINASE-RELATED"/>
    <property type="match status" value="1"/>
</dbReference>
<dbReference type="InterPro" id="IPR002201">
    <property type="entry name" value="Glyco_trans_9"/>
</dbReference>
<dbReference type="Gene3D" id="3.40.50.2000">
    <property type="entry name" value="Glycogen Phosphorylase B"/>
    <property type="match status" value="2"/>
</dbReference>
<dbReference type="InterPro" id="IPR051199">
    <property type="entry name" value="LPS_LOS_Heptosyltrfase"/>
</dbReference>
<dbReference type="Pfam" id="PF01075">
    <property type="entry name" value="Glyco_transf_9"/>
    <property type="match status" value="1"/>
</dbReference>
<dbReference type="GO" id="GO:0008713">
    <property type="term" value="F:ADP-heptose-lipopolysaccharide heptosyltransferase activity"/>
    <property type="evidence" value="ECO:0007669"/>
    <property type="project" value="TreeGrafter"/>
</dbReference>
<evidence type="ECO:0000256" key="2">
    <source>
        <dbReference type="ARBA" id="ARBA00022679"/>
    </source>
</evidence>
<evidence type="ECO:0000313" key="3">
    <source>
        <dbReference type="EMBL" id="CAI4032984.1"/>
    </source>
</evidence>
<evidence type="ECO:0000256" key="1">
    <source>
        <dbReference type="ARBA" id="ARBA00022676"/>
    </source>
</evidence>
<dbReference type="CDD" id="cd03789">
    <property type="entry name" value="GT9_LPS_heptosyltransferase"/>
    <property type="match status" value="1"/>
</dbReference>
<dbReference type="GO" id="GO:0009244">
    <property type="term" value="P:lipopolysaccharide core region biosynthetic process"/>
    <property type="evidence" value="ECO:0007669"/>
    <property type="project" value="TreeGrafter"/>
</dbReference>
<dbReference type="RefSeq" id="WP_289269801.1">
    <property type="nucleotide sequence ID" value="NZ_OX365700.1"/>
</dbReference>
<gene>
    <name evidence="3" type="ORF">DNFV4_03414</name>
</gene>
<dbReference type="SUPFAM" id="SSF53756">
    <property type="entry name" value="UDP-Glycosyltransferase/glycogen phosphorylase"/>
    <property type="match status" value="1"/>
</dbReference>
<evidence type="ECO:0000313" key="4">
    <source>
        <dbReference type="Proteomes" id="UP001179121"/>
    </source>
</evidence>
<dbReference type="EMBL" id="OX365700">
    <property type="protein sequence ID" value="CAI4032984.1"/>
    <property type="molecule type" value="Genomic_DNA"/>
</dbReference>